<feature type="domain" description="Outer membrane protein beta-barrel" evidence="6">
    <location>
        <begin position="6"/>
        <end position="194"/>
    </location>
</feature>
<reference evidence="8" key="1">
    <citation type="journal article" date="2019" name="Int. J. Syst. Evol. Microbiol.">
        <title>The Global Catalogue of Microorganisms (GCM) 10K type strain sequencing project: providing services to taxonomists for standard genome sequencing and annotation.</title>
        <authorList>
            <consortium name="The Broad Institute Genomics Platform"/>
            <consortium name="The Broad Institute Genome Sequencing Center for Infectious Disease"/>
            <person name="Wu L."/>
            <person name="Ma J."/>
        </authorList>
    </citation>
    <scope>NUCLEOTIDE SEQUENCE [LARGE SCALE GENOMIC DNA]</scope>
    <source>
        <strain evidence="8">CGMCC 1.15394</strain>
    </source>
</reference>
<evidence type="ECO:0000313" key="8">
    <source>
        <dbReference type="Proteomes" id="UP000638462"/>
    </source>
</evidence>
<comment type="caution">
    <text evidence="7">The sequence shown here is derived from an EMBL/GenBank/DDBJ whole genome shotgun (WGS) entry which is preliminary data.</text>
</comment>
<keyword evidence="8" id="KW-1185">Reference proteome</keyword>
<dbReference type="Gene3D" id="2.40.170.20">
    <property type="entry name" value="TonB-dependent receptor, beta-barrel domain"/>
    <property type="match status" value="1"/>
</dbReference>
<protein>
    <recommendedName>
        <fullName evidence="6">Outer membrane protein beta-barrel domain-containing protein</fullName>
    </recommendedName>
</protein>
<keyword evidence="4" id="KW-0998">Cell outer membrane</keyword>
<evidence type="ECO:0000259" key="6">
    <source>
        <dbReference type="Pfam" id="PF13505"/>
    </source>
</evidence>
<evidence type="ECO:0000256" key="2">
    <source>
        <dbReference type="ARBA" id="ARBA00022729"/>
    </source>
</evidence>
<dbReference type="Proteomes" id="UP000638462">
    <property type="component" value="Unassembled WGS sequence"/>
</dbReference>
<dbReference type="SUPFAM" id="SSF56935">
    <property type="entry name" value="Porins"/>
    <property type="match status" value="1"/>
</dbReference>
<keyword evidence="3" id="KW-0472">Membrane</keyword>
<proteinExistence type="predicted"/>
<organism evidence="7 8">
    <name type="scientific">Pseudoalteromonas gelatinilytica</name>
    <dbReference type="NCBI Taxonomy" id="1703256"/>
    <lineage>
        <taxon>Bacteria</taxon>
        <taxon>Pseudomonadati</taxon>
        <taxon>Pseudomonadota</taxon>
        <taxon>Gammaproteobacteria</taxon>
        <taxon>Alteromonadales</taxon>
        <taxon>Pseudoalteromonadaceae</taxon>
        <taxon>Pseudoalteromonas</taxon>
    </lineage>
</organism>
<feature type="signal peptide" evidence="5">
    <location>
        <begin position="1"/>
        <end position="19"/>
    </location>
</feature>
<gene>
    <name evidence="7" type="ORF">GCM10008027_36710</name>
</gene>
<dbReference type="EMBL" id="BMIT01000019">
    <property type="protein sequence ID" value="GGF08420.1"/>
    <property type="molecule type" value="Genomic_DNA"/>
</dbReference>
<dbReference type="RefSeq" id="WP_188730892.1">
    <property type="nucleotide sequence ID" value="NZ_BMIT01000019.1"/>
</dbReference>
<dbReference type="InterPro" id="IPR036942">
    <property type="entry name" value="Beta-barrel_TonB_sf"/>
</dbReference>
<name>A0ABQ1U1V8_9GAMM</name>
<feature type="chain" id="PRO_5046383812" description="Outer membrane protein beta-barrel domain-containing protein" evidence="5">
    <location>
        <begin position="20"/>
        <end position="243"/>
    </location>
</feature>
<evidence type="ECO:0000256" key="4">
    <source>
        <dbReference type="ARBA" id="ARBA00023237"/>
    </source>
</evidence>
<evidence type="ECO:0000256" key="1">
    <source>
        <dbReference type="ARBA" id="ARBA00004442"/>
    </source>
</evidence>
<evidence type="ECO:0000313" key="7">
    <source>
        <dbReference type="EMBL" id="GGF08420.1"/>
    </source>
</evidence>
<keyword evidence="2 5" id="KW-0732">Signal</keyword>
<accession>A0ABQ1U1V8</accession>
<dbReference type="Pfam" id="PF13505">
    <property type="entry name" value="OMP_b-brl"/>
    <property type="match status" value="1"/>
</dbReference>
<evidence type="ECO:0000256" key="3">
    <source>
        <dbReference type="ARBA" id="ARBA00023136"/>
    </source>
</evidence>
<evidence type="ECO:0000256" key="5">
    <source>
        <dbReference type="SAM" id="SignalP"/>
    </source>
</evidence>
<dbReference type="InterPro" id="IPR027385">
    <property type="entry name" value="Beta-barrel_OMP"/>
</dbReference>
<sequence length="243" mass="27199">MKNTLLACALSLASTAVMAENTSPLSYDYVEAGYKKTEIDELNDFSLSGIGINFSKQFAENWFVLGHYSTASDDDKESGYYDGYNVYDSFGNLIGESQISYLGKVDLDITRFELGLGYIYSLSDRTNLDFSAKIGQLKFEVDSSFSVEETYQDYVLESYSDSYSDSETADILSANVQIRHLLTDSFEINGGVGYERLHDEESENNAVFHVGANYAFTPAWLVSASYRDANDYSDISLAVRYNF</sequence>
<comment type="subcellular location">
    <subcellularLocation>
        <location evidence="1">Cell outer membrane</location>
    </subcellularLocation>
</comment>